<accession>A0A1H1TT69</accession>
<reference evidence="3 4" key="1">
    <citation type="submission" date="2016-10" db="EMBL/GenBank/DDBJ databases">
        <authorList>
            <person name="de Groot N.N."/>
        </authorList>
    </citation>
    <scope>NUCLEOTIDE SEQUENCE [LARGE SCALE GENOMIC DNA]</scope>
    <source>
        <strain evidence="3 4">DSM 21741</strain>
    </source>
</reference>
<sequence length="157" mass="16884">MSVEASDPHVCLPTVEEVVAPVRPALAAAVWAGEVSAEKAAMITRALVAVDRPGFGPADVDAGEKLLTDDAEVFGPEDLRRLIQRVVDVIDPDGSWPDEELQHDRRWFPMSPTWSTTASASPRTSTDRTGPPVHPGCRGRCPDPEPRDEPGSPERAG</sequence>
<protein>
    <recommendedName>
        <fullName evidence="2">DUF222 domain-containing protein</fullName>
    </recommendedName>
</protein>
<feature type="domain" description="DUF222" evidence="2">
    <location>
        <begin position="24"/>
        <end position="106"/>
    </location>
</feature>
<dbReference type="Pfam" id="PF02720">
    <property type="entry name" value="DUF222"/>
    <property type="match status" value="1"/>
</dbReference>
<evidence type="ECO:0000259" key="2">
    <source>
        <dbReference type="Pfam" id="PF02720"/>
    </source>
</evidence>
<feature type="region of interest" description="Disordered" evidence="1">
    <location>
        <begin position="91"/>
        <end position="157"/>
    </location>
</feature>
<dbReference type="EMBL" id="LT629749">
    <property type="protein sequence ID" value="SDS63126.1"/>
    <property type="molecule type" value="Genomic_DNA"/>
</dbReference>
<feature type="compositionally biased region" description="Low complexity" evidence="1">
    <location>
        <begin position="111"/>
        <end position="129"/>
    </location>
</feature>
<evidence type="ECO:0000313" key="4">
    <source>
        <dbReference type="Proteomes" id="UP000199092"/>
    </source>
</evidence>
<evidence type="ECO:0000313" key="3">
    <source>
        <dbReference type="EMBL" id="SDS63126.1"/>
    </source>
</evidence>
<keyword evidence="4" id="KW-1185">Reference proteome</keyword>
<dbReference type="InterPro" id="IPR003870">
    <property type="entry name" value="DUF222"/>
</dbReference>
<dbReference type="AlphaFoldDB" id="A0A1H1TT69"/>
<name>A0A1H1TT69_9ACTN</name>
<dbReference type="Proteomes" id="UP000199092">
    <property type="component" value="Chromosome I"/>
</dbReference>
<gene>
    <name evidence="3" type="ORF">SAMN04488543_2088</name>
</gene>
<proteinExistence type="predicted"/>
<evidence type="ECO:0000256" key="1">
    <source>
        <dbReference type="SAM" id="MobiDB-lite"/>
    </source>
</evidence>
<organism evidence="3 4">
    <name type="scientific">Friedmanniella luteola</name>
    <dbReference type="NCBI Taxonomy" id="546871"/>
    <lineage>
        <taxon>Bacteria</taxon>
        <taxon>Bacillati</taxon>
        <taxon>Actinomycetota</taxon>
        <taxon>Actinomycetes</taxon>
        <taxon>Propionibacteriales</taxon>
        <taxon>Nocardioidaceae</taxon>
        <taxon>Friedmanniella</taxon>
    </lineage>
</organism>
<dbReference type="STRING" id="546871.SAMN04488543_2088"/>
<feature type="compositionally biased region" description="Basic and acidic residues" evidence="1">
    <location>
        <begin position="140"/>
        <end position="157"/>
    </location>
</feature>